<dbReference type="InterPro" id="IPR028081">
    <property type="entry name" value="Leu-bd"/>
</dbReference>
<keyword evidence="3" id="KW-0029">Amino-acid transport</keyword>
<sequence>MGRRTMRVCQGGVPLRTFQLNGQVLQIKTEWSKNKKSNNRSAQMATDTNRPVNVAVVTYVSGRAAAPFGFPARNAAELMVETINAGGQLPEPYAASGFAGRKLSLRVYDESGSEDEQIALSRRIHADGADIVVGYAGSAVAMAIAPVAEELGLLTVVSGGGASQLFARQWDWVFRTQTTTTADSVGAARYVAAQLGVCGLGFGGINQQYLWGTDSWKEFRAALQVLQPDAQEVGGHFAPLYSGSVETPINFLKEQGAQLIHSGNWGVDLFRLVEVARTTIPDTRLLLVSGESGLHRLAGIIPDGTILGGRGSHGLLAHDTELNRWFCSNYRDRYEIAPIYPSYGIANALLGLKAAWDRAGAGAKTIDVASVLAGSTFEGVGSTISMMRANGRQAVAEAVYGTVRRREGSKEIELTNVVRFAPNKVTPPDGMSGLEWIERRFGSR</sequence>
<accession>A0ABS0P3L4</accession>
<dbReference type="Pfam" id="PF13458">
    <property type="entry name" value="Peripla_BP_6"/>
    <property type="match status" value="1"/>
</dbReference>
<evidence type="ECO:0000256" key="3">
    <source>
        <dbReference type="ARBA" id="ARBA00022970"/>
    </source>
</evidence>
<dbReference type="InterPro" id="IPR051010">
    <property type="entry name" value="BCAA_transport"/>
</dbReference>
<dbReference type="EMBL" id="JACEGD010000013">
    <property type="protein sequence ID" value="MBH5387846.1"/>
    <property type="molecule type" value="Genomic_DNA"/>
</dbReference>
<keyword evidence="3" id="KW-0813">Transport</keyword>
<dbReference type="Proteomes" id="UP001194539">
    <property type="component" value="Unassembled WGS sequence"/>
</dbReference>
<proteinExistence type="inferred from homology"/>
<dbReference type="InterPro" id="IPR028082">
    <property type="entry name" value="Peripla_BP_I"/>
</dbReference>
<dbReference type="RefSeq" id="WP_197966749.1">
    <property type="nucleotide sequence ID" value="NZ_JACEGD010000013.1"/>
</dbReference>
<comment type="similarity">
    <text evidence="1">Belongs to the leucine-binding protein family.</text>
</comment>
<protein>
    <submittedName>
        <fullName evidence="5">ABC transporter substrate-binding protein</fullName>
    </submittedName>
</protein>
<evidence type="ECO:0000256" key="1">
    <source>
        <dbReference type="ARBA" id="ARBA00010062"/>
    </source>
</evidence>
<keyword evidence="2" id="KW-0732">Signal</keyword>
<keyword evidence="6" id="KW-1185">Reference proteome</keyword>
<gene>
    <name evidence="5" type="ORF">H1B27_16405</name>
</gene>
<evidence type="ECO:0000256" key="2">
    <source>
        <dbReference type="ARBA" id="ARBA00022729"/>
    </source>
</evidence>
<reference evidence="5 6" key="1">
    <citation type="submission" date="2020-07" db="EMBL/GenBank/DDBJ databases">
        <title>Bradyrhizobium diversity isolated from nodules of indigenous legumes of Western Australia.</title>
        <authorList>
            <person name="Klepa M.S."/>
        </authorList>
    </citation>
    <scope>NUCLEOTIDE SEQUENCE [LARGE SCALE GENOMIC DNA]</scope>
    <source>
        <strain evidence="5 6">CNPSo 4019</strain>
    </source>
</reference>
<dbReference type="Gene3D" id="3.40.50.2300">
    <property type="match status" value="2"/>
</dbReference>
<dbReference type="PANTHER" id="PTHR30483:SF37">
    <property type="entry name" value="ABC TRANSPORTER SUBSTRATE-BINDING PROTEIN"/>
    <property type="match status" value="1"/>
</dbReference>
<evidence type="ECO:0000259" key="4">
    <source>
        <dbReference type="Pfam" id="PF13458"/>
    </source>
</evidence>
<dbReference type="SUPFAM" id="SSF53822">
    <property type="entry name" value="Periplasmic binding protein-like I"/>
    <property type="match status" value="1"/>
</dbReference>
<comment type="caution">
    <text evidence="5">The sequence shown here is derived from an EMBL/GenBank/DDBJ whole genome shotgun (WGS) entry which is preliminary data.</text>
</comment>
<evidence type="ECO:0000313" key="5">
    <source>
        <dbReference type="EMBL" id="MBH5387846.1"/>
    </source>
</evidence>
<name>A0ABS0P3L4_9BRAD</name>
<dbReference type="CDD" id="cd06330">
    <property type="entry name" value="PBP1_As_SBP-like"/>
    <property type="match status" value="1"/>
</dbReference>
<evidence type="ECO:0000313" key="6">
    <source>
        <dbReference type="Proteomes" id="UP001194539"/>
    </source>
</evidence>
<feature type="domain" description="Leucine-binding protein" evidence="4">
    <location>
        <begin position="51"/>
        <end position="394"/>
    </location>
</feature>
<dbReference type="PANTHER" id="PTHR30483">
    <property type="entry name" value="LEUCINE-SPECIFIC-BINDING PROTEIN"/>
    <property type="match status" value="1"/>
</dbReference>
<organism evidence="5 6">
    <name type="scientific">Bradyrhizobium diversitatis</name>
    <dbReference type="NCBI Taxonomy" id="2755406"/>
    <lineage>
        <taxon>Bacteria</taxon>
        <taxon>Pseudomonadati</taxon>
        <taxon>Pseudomonadota</taxon>
        <taxon>Alphaproteobacteria</taxon>
        <taxon>Hyphomicrobiales</taxon>
        <taxon>Nitrobacteraceae</taxon>
        <taxon>Bradyrhizobium</taxon>
    </lineage>
</organism>